<accession>A0ABW5H3L5</accession>
<protein>
    <recommendedName>
        <fullName evidence="3">HNH endonuclease</fullName>
    </recommendedName>
</protein>
<sequence length="410" mass="43924">MFALDDAGRELNAEFSVGESGGRLSLVLESAGGQGKGPWPRNHEYVPALKLLLGRLRERKAVLVSGVVASSKTVDLPEEKRSIVPAPIDLAAESDLEQLRRQLTRAQGKVGLSDSAAKDGNNRKRIELRLQVPGYGPGDAARLAADLAAPSGSAVLPRAEDLLGDLVGSTIPTVTGRENKVLAVQDGSVLVGTDRSPEGQPVPIADIQHGLDVLAARGSLQISVDELGHRSAFVGAVLSTLPHAIPAKSPATVTLDSSTAEPDAADRHFGELDAITQVKVRTEQTRLRRLLANERESAPCALCGDEFPLRFLVAAHVKKRAACTDTERRNLRDIAMLACSFGCDILYESGWVTVGEDGLIQTVPLDQLPAGSLKLRMEQLAGRRCEAHRPESEPYFAWHRTTTFVGRPTA</sequence>
<keyword evidence="2" id="KW-1185">Reference proteome</keyword>
<evidence type="ECO:0000313" key="1">
    <source>
        <dbReference type="EMBL" id="MFD2467387.1"/>
    </source>
</evidence>
<name>A0ABW5H3L5_9PSEU</name>
<proteinExistence type="predicted"/>
<organism evidence="1 2">
    <name type="scientific">Amycolatopsis silviterrae</name>
    <dbReference type="NCBI Taxonomy" id="1656914"/>
    <lineage>
        <taxon>Bacteria</taxon>
        <taxon>Bacillati</taxon>
        <taxon>Actinomycetota</taxon>
        <taxon>Actinomycetes</taxon>
        <taxon>Pseudonocardiales</taxon>
        <taxon>Pseudonocardiaceae</taxon>
        <taxon>Amycolatopsis</taxon>
    </lineage>
</organism>
<comment type="caution">
    <text evidence="1">The sequence shown here is derived from an EMBL/GenBank/DDBJ whole genome shotgun (WGS) entry which is preliminary data.</text>
</comment>
<dbReference type="EMBL" id="JBHUKS010000005">
    <property type="protein sequence ID" value="MFD2467387.1"/>
    <property type="molecule type" value="Genomic_DNA"/>
</dbReference>
<reference evidence="2" key="1">
    <citation type="journal article" date="2019" name="Int. J. Syst. Evol. Microbiol.">
        <title>The Global Catalogue of Microorganisms (GCM) 10K type strain sequencing project: providing services to taxonomists for standard genome sequencing and annotation.</title>
        <authorList>
            <consortium name="The Broad Institute Genomics Platform"/>
            <consortium name="The Broad Institute Genome Sequencing Center for Infectious Disease"/>
            <person name="Wu L."/>
            <person name="Ma J."/>
        </authorList>
    </citation>
    <scope>NUCLEOTIDE SEQUENCE [LARGE SCALE GENOMIC DNA]</scope>
    <source>
        <strain evidence="2">CGMCC 4.7641</strain>
    </source>
</reference>
<gene>
    <name evidence="1" type="ORF">ACFSVL_08295</name>
</gene>
<evidence type="ECO:0008006" key="3">
    <source>
        <dbReference type="Google" id="ProtNLM"/>
    </source>
</evidence>
<dbReference type="RefSeq" id="WP_378302069.1">
    <property type="nucleotide sequence ID" value="NZ_JBHUKS010000005.1"/>
</dbReference>
<evidence type="ECO:0000313" key="2">
    <source>
        <dbReference type="Proteomes" id="UP001597483"/>
    </source>
</evidence>
<dbReference type="Proteomes" id="UP001597483">
    <property type="component" value="Unassembled WGS sequence"/>
</dbReference>